<dbReference type="InterPro" id="IPR038076">
    <property type="entry name" value="MgtE_N_sf"/>
</dbReference>
<dbReference type="PANTHER" id="PTHR41394:SF8">
    <property type="entry name" value="MAGNESIUM TRANSPORTER MGTE"/>
    <property type="match status" value="1"/>
</dbReference>
<dbReference type="GO" id="GO:0015095">
    <property type="term" value="F:magnesium ion transmembrane transporter activity"/>
    <property type="evidence" value="ECO:0007669"/>
    <property type="project" value="UniProtKB-UniRule"/>
</dbReference>
<sequence length="450" mass="48039">MTRHVDVTTVLETIQPELSTGEFAKVIAHISPASPAQTADILERLPEDQQPIFYRLLPKDRATAVFDILRPRQQSDLIKGLQNKEVVEIFDGLDPDDRALLLDELPANLSTRLLQGLSGEKRRHTTNLLGYPKDSIGRRMSPHVVSTRETYTAGETLARIQNHLEDAETVYTIPVVDDARRVVGVVGLRQLLGAKAEDKIGDLMSTVHPASAYASAEETARLCIELRLLAMPIVDREGRLLGILTVDDAGRIIEHAETEDTALSGGVEPLGRPYFSTPVRSLVRSRIVWLLVLAIGATLTVHVLSLFEATLAQVTALALFVPLLIGTGGNTGNQAATTVTRAIALGDVGNSDLVRVLGREFSVGLTLGALLGTLGALITGAIFGVSIGITIGLTLLGICTIAASIGGVMPMIAKKLGVDPAVFSNPFISTFVDASGLIVYFLIAKAVLGL</sequence>
<dbReference type="InterPro" id="IPR006668">
    <property type="entry name" value="Mg_transptr_MgtE_intracell_dom"/>
</dbReference>
<keyword evidence="6 9" id="KW-1133">Transmembrane helix</keyword>
<keyword evidence="12" id="KW-1185">Reference proteome</keyword>
<keyword evidence="8" id="KW-0129">CBS domain</keyword>
<feature type="domain" description="CBS" evidence="10">
    <location>
        <begin position="140"/>
        <end position="203"/>
    </location>
</feature>
<feature type="transmembrane region" description="Helical" evidence="9">
    <location>
        <begin position="427"/>
        <end position="448"/>
    </location>
</feature>
<dbReference type="Pfam" id="PF03448">
    <property type="entry name" value="MgtE_N"/>
    <property type="match status" value="1"/>
</dbReference>
<evidence type="ECO:0000313" key="11">
    <source>
        <dbReference type="EMBL" id="KTF04703.1"/>
    </source>
</evidence>
<dbReference type="STRING" id="59561.AQZ59_00003"/>
<dbReference type="SUPFAM" id="SSF158791">
    <property type="entry name" value="MgtE N-terminal domain-like"/>
    <property type="match status" value="1"/>
</dbReference>
<dbReference type="GO" id="GO:0046872">
    <property type="term" value="F:metal ion binding"/>
    <property type="evidence" value="ECO:0007669"/>
    <property type="project" value="UniProtKB-KW"/>
</dbReference>
<dbReference type="Pfam" id="PF00571">
    <property type="entry name" value="CBS"/>
    <property type="match status" value="2"/>
</dbReference>
<dbReference type="SUPFAM" id="SSF54631">
    <property type="entry name" value="CBS-domain pair"/>
    <property type="match status" value="1"/>
</dbReference>
<dbReference type="InterPro" id="IPR036739">
    <property type="entry name" value="SLC41_membr_dom_sf"/>
</dbReference>
<organism evidence="11 12">
    <name type="scientific">Trueperella bernardiae</name>
    <dbReference type="NCBI Taxonomy" id="59561"/>
    <lineage>
        <taxon>Bacteria</taxon>
        <taxon>Bacillati</taxon>
        <taxon>Actinomycetota</taxon>
        <taxon>Actinomycetes</taxon>
        <taxon>Actinomycetales</taxon>
        <taxon>Actinomycetaceae</taxon>
        <taxon>Trueperella</taxon>
    </lineage>
</organism>
<dbReference type="OrthoDB" id="9790355at2"/>
<dbReference type="SUPFAM" id="SSF161093">
    <property type="entry name" value="MgtE membrane domain-like"/>
    <property type="match status" value="1"/>
</dbReference>
<dbReference type="PANTHER" id="PTHR41394">
    <property type="entry name" value="MAGNESIUM TRANSPORTER MGTE"/>
    <property type="match status" value="1"/>
</dbReference>
<comment type="similarity">
    <text evidence="2 9">Belongs to the SLC41A transporter family.</text>
</comment>
<evidence type="ECO:0000256" key="8">
    <source>
        <dbReference type="PROSITE-ProRule" id="PRU00703"/>
    </source>
</evidence>
<evidence type="ECO:0000256" key="6">
    <source>
        <dbReference type="ARBA" id="ARBA00022989"/>
    </source>
</evidence>
<dbReference type="Gene3D" id="1.25.60.10">
    <property type="entry name" value="MgtE N-terminal domain-like"/>
    <property type="match status" value="1"/>
</dbReference>
<evidence type="ECO:0000313" key="12">
    <source>
        <dbReference type="Proteomes" id="UP000054404"/>
    </source>
</evidence>
<dbReference type="CDD" id="cd04606">
    <property type="entry name" value="CBS_pair_Mg_transporter"/>
    <property type="match status" value="1"/>
</dbReference>
<dbReference type="PATRIC" id="fig|59561.3.peg.3"/>
<dbReference type="EMBL" id="LNIZ01000001">
    <property type="protein sequence ID" value="KTF04703.1"/>
    <property type="molecule type" value="Genomic_DNA"/>
</dbReference>
<comment type="subunit">
    <text evidence="9">Homodimer.</text>
</comment>
<dbReference type="InterPro" id="IPR046342">
    <property type="entry name" value="CBS_dom_sf"/>
</dbReference>
<comment type="caution">
    <text evidence="9">Lacks conserved residue(s) required for the propagation of feature annotation.</text>
</comment>
<evidence type="ECO:0000259" key="10">
    <source>
        <dbReference type="PROSITE" id="PS51371"/>
    </source>
</evidence>
<keyword evidence="4 9" id="KW-0812">Transmembrane</keyword>
<keyword evidence="7 9" id="KW-0472">Membrane</keyword>
<evidence type="ECO:0000256" key="2">
    <source>
        <dbReference type="ARBA" id="ARBA00009749"/>
    </source>
</evidence>
<feature type="transmembrane region" description="Helical" evidence="9">
    <location>
        <begin position="391"/>
        <end position="412"/>
    </location>
</feature>
<dbReference type="SMART" id="SM00924">
    <property type="entry name" value="MgtE_N"/>
    <property type="match status" value="1"/>
</dbReference>
<dbReference type="Gene3D" id="3.10.580.10">
    <property type="entry name" value="CBS-domain"/>
    <property type="match status" value="1"/>
</dbReference>
<gene>
    <name evidence="11" type="ORF">AQZ59_00003</name>
</gene>
<dbReference type="AlphaFoldDB" id="A0A0W1KM32"/>
<comment type="subcellular location">
    <subcellularLocation>
        <location evidence="9">Cell membrane</location>
        <topology evidence="9">Multi-pass membrane protein</topology>
    </subcellularLocation>
    <subcellularLocation>
        <location evidence="1">Membrane</location>
        <topology evidence="1">Multi-pass membrane protein</topology>
    </subcellularLocation>
</comment>
<reference evidence="11 12" key="1">
    <citation type="submission" date="2015-11" db="EMBL/GenBank/DDBJ databases">
        <title>Draft Genome Sequence of the Type Strain Trueperella bernardiae LCDC 89-0504T, Isolated from Blood Culture.</title>
        <authorList>
            <person name="Bernier A.-M."/>
            <person name="Bernard K."/>
        </authorList>
    </citation>
    <scope>NUCLEOTIDE SEQUENCE [LARGE SCALE GENOMIC DNA]</scope>
    <source>
        <strain evidence="11 12">LCDC 89-0504</strain>
    </source>
</reference>
<keyword evidence="3 9" id="KW-0813">Transport</keyword>
<keyword evidence="9" id="KW-0479">Metal-binding</keyword>
<keyword evidence="5 9" id="KW-0460">Magnesium</keyword>
<name>A0A0W1KM32_9ACTO</name>
<evidence type="ECO:0000256" key="1">
    <source>
        <dbReference type="ARBA" id="ARBA00004141"/>
    </source>
</evidence>
<dbReference type="Pfam" id="PF01769">
    <property type="entry name" value="MgtE"/>
    <property type="match status" value="1"/>
</dbReference>
<dbReference type="Gene3D" id="1.10.357.20">
    <property type="entry name" value="SLC41 divalent cation transporters, integral membrane domain"/>
    <property type="match status" value="1"/>
</dbReference>
<evidence type="ECO:0000256" key="4">
    <source>
        <dbReference type="ARBA" id="ARBA00022692"/>
    </source>
</evidence>
<dbReference type="NCBIfam" id="TIGR00400">
    <property type="entry name" value="mgtE"/>
    <property type="match status" value="1"/>
</dbReference>
<dbReference type="InterPro" id="IPR006667">
    <property type="entry name" value="SLC41_membr_dom"/>
</dbReference>
<keyword evidence="9" id="KW-1003">Cell membrane</keyword>
<dbReference type="PROSITE" id="PS51371">
    <property type="entry name" value="CBS"/>
    <property type="match status" value="1"/>
</dbReference>
<evidence type="ECO:0000256" key="7">
    <source>
        <dbReference type="ARBA" id="ARBA00023136"/>
    </source>
</evidence>
<comment type="function">
    <text evidence="9">Acts as a magnesium transporter.</text>
</comment>
<dbReference type="RefSeq" id="WP_062611964.1">
    <property type="nucleotide sequence ID" value="NZ_CALTZF010000006.1"/>
</dbReference>
<dbReference type="Proteomes" id="UP000054404">
    <property type="component" value="Unassembled WGS sequence"/>
</dbReference>
<dbReference type="InterPro" id="IPR000644">
    <property type="entry name" value="CBS_dom"/>
</dbReference>
<comment type="caution">
    <text evidence="11">The sequence shown here is derived from an EMBL/GenBank/DDBJ whole genome shotgun (WGS) entry which is preliminary data.</text>
</comment>
<dbReference type="GO" id="GO:0005886">
    <property type="term" value="C:plasma membrane"/>
    <property type="evidence" value="ECO:0007669"/>
    <property type="project" value="UniProtKB-SubCell"/>
</dbReference>
<evidence type="ECO:0000256" key="9">
    <source>
        <dbReference type="RuleBase" id="RU362011"/>
    </source>
</evidence>
<accession>A0A0W1KM32</accession>
<evidence type="ECO:0000256" key="3">
    <source>
        <dbReference type="ARBA" id="ARBA00022448"/>
    </source>
</evidence>
<evidence type="ECO:0000256" key="5">
    <source>
        <dbReference type="ARBA" id="ARBA00022842"/>
    </source>
</evidence>
<protein>
    <recommendedName>
        <fullName evidence="9">Magnesium transporter MgtE</fullName>
    </recommendedName>
</protein>
<feature type="transmembrane region" description="Helical" evidence="9">
    <location>
        <begin position="287"/>
        <end position="307"/>
    </location>
</feature>
<feature type="transmembrane region" description="Helical" evidence="9">
    <location>
        <begin position="361"/>
        <end position="384"/>
    </location>
</feature>
<proteinExistence type="inferred from homology"/>
<dbReference type="InterPro" id="IPR006669">
    <property type="entry name" value="MgtE_transporter"/>
</dbReference>